<feature type="compositionally biased region" description="Basic and acidic residues" evidence="1">
    <location>
        <begin position="191"/>
        <end position="204"/>
    </location>
</feature>
<evidence type="ECO:0008006" key="5">
    <source>
        <dbReference type="Google" id="ProtNLM"/>
    </source>
</evidence>
<comment type="caution">
    <text evidence="3">The sequence shown here is derived from an EMBL/GenBank/DDBJ whole genome shotgun (WGS) entry which is preliminary data.</text>
</comment>
<keyword evidence="2" id="KW-0472">Membrane</keyword>
<feature type="region of interest" description="Disordered" evidence="1">
    <location>
        <begin position="182"/>
        <end position="204"/>
    </location>
</feature>
<protein>
    <recommendedName>
        <fullName evidence="5">DUF3124 domain-containing protein</fullName>
    </recommendedName>
</protein>
<keyword evidence="2" id="KW-1133">Transmembrane helix</keyword>
<keyword evidence="2" id="KW-0812">Transmembrane</keyword>
<feature type="transmembrane region" description="Helical" evidence="2">
    <location>
        <begin position="16"/>
        <end position="37"/>
    </location>
</feature>
<evidence type="ECO:0000313" key="3">
    <source>
        <dbReference type="EMBL" id="MBK1630094.1"/>
    </source>
</evidence>
<dbReference type="InterPro" id="IPR021471">
    <property type="entry name" value="DUF3124"/>
</dbReference>
<dbReference type="Proteomes" id="UP000748752">
    <property type="component" value="Unassembled WGS sequence"/>
</dbReference>
<accession>A0ABS1CDZ5</accession>
<sequence>MSSRIPDSAGASRRELAVSALAAAVAVVLILALGFLAGRWQVLDERPVFQPPTSSLPRLPERLAAQGRSVYVPAYSHIYRNTGETVPLAITLSVRNTDAAEPIRIDRVRYFDGDGQLVREQSEAPLVLAPMATASFLVKAQDPSGGSGANFLVDWSARESVSMPLIEAVMVGDDGLSFKSRGVAAQPEAAAARKDAHDTSPRAE</sequence>
<dbReference type="EMBL" id="NRRV01000008">
    <property type="protein sequence ID" value="MBK1630094.1"/>
    <property type="molecule type" value="Genomic_DNA"/>
</dbReference>
<keyword evidence="4" id="KW-1185">Reference proteome</keyword>
<proteinExistence type="predicted"/>
<reference evidence="3 4" key="1">
    <citation type="journal article" date="2020" name="Microorganisms">
        <title>Osmotic Adaptation and Compatible Solute Biosynthesis of Phototrophic Bacteria as Revealed from Genome Analyses.</title>
        <authorList>
            <person name="Imhoff J.F."/>
            <person name="Rahn T."/>
            <person name="Kunzel S."/>
            <person name="Keller A."/>
            <person name="Neulinger S.C."/>
        </authorList>
    </citation>
    <scope>NUCLEOTIDE SEQUENCE [LARGE SCALE GENOMIC DNA]</scope>
    <source>
        <strain evidence="3 4">DSM 6210</strain>
    </source>
</reference>
<evidence type="ECO:0000256" key="1">
    <source>
        <dbReference type="SAM" id="MobiDB-lite"/>
    </source>
</evidence>
<gene>
    <name evidence="3" type="ORF">CKO31_04925</name>
</gene>
<organism evidence="3 4">
    <name type="scientific">Thiohalocapsa halophila</name>
    <dbReference type="NCBI Taxonomy" id="69359"/>
    <lineage>
        <taxon>Bacteria</taxon>
        <taxon>Pseudomonadati</taxon>
        <taxon>Pseudomonadota</taxon>
        <taxon>Gammaproteobacteria</taxon>
        <taxon>Chromatiales</taxon>
        <taxon>Chromatiaceae</taxon>
        <taxon>Thiohalocapsa</taxon>
    </lineage>
</organism>
<evidence type="ECO:0000313" key="4">
    <source>
        <dbReference type="Proteomes" id="UP000748752"/>
    </source>
</evidence>
<dbReference type="RefSeq" id="WP_200234604.1">
    <property type="nucleotide sequence ID" value="NZ_NRRV01000008.1"/>
</dbReference>
<evidence type="ECO:0000256" key="2">
    <source>
        <dbReference type="SAM" id="Phobius"/>
    </source>
</evidence>
<dbReference type="Pfam" id="PF11322">
    <property type="entry name" value="DUF3124"/>
    <property type="match status" value="1"/>
</dbReference>
<name>A0ABS1CDZ5_9GAMM</name>